<dbReference type="PANTHER" id="PTHR36840">
    <property type="entry name" value="BLL5714 PROTEIN"/>
    <property type="match status" value="1"/>
</dbReference>
<evidence type="ECO:0000256" key="1">
    <source>
        <dbReference type="SAM" id="Phobius"/>
    </source>
</evidence>
<feature type="transmembrane region" description="Helical" evidence="1">
    <location>
        <begin position="169"/>
        <end position="190"/>
    </location>
</feature>
<dbReference type="Proteomes" id="UP000546162">
    <property type="component" value="Unassembled WGS sequence"/>
</dbReference>
<keyword evidence="3" id="KW-1185">Reference proteome</keyword>
<feature type="transmembrane region" description="Helical" evidence="1">
    <location>
        <begin position="50"/>
        <end position="73"/>
    </location>
</feature>
<feature type="transmembrane region" description="Helical" evidence="1">
    <location>
        <begin position="333"/>
        <end position="351"/>
    </location>
</feature>
<comment type="caution">
    <text evidence="2">The sequence shown here is derived from an EMBL/GenBank/DDBJ whole genome shotgun (WGS) entry which is preliminary data.</text>
</comment>
<dbReference type="EMBL" id="JACHNB010000001">
    <property type="protein sequence ID" value="MBB4742798.1"/>
    <property type="molecule type" value="Genomic_DNA"/>
</dbReference>
<dbReference type="InterPro" id="IPR010640">
    <property type="entry name" value="Low_temperature_requirement_A"/>
</dbReference>
<dbReference type="Pfam" id="PF06772">
    <property type="entry name" value="LtrA"/>
    <property type="match status" value="1"/>
</dbReference>
<accession>A0A7W7H2I3</accession>
<feature type="transmembrane region" description="Helical" evidence="1">
    <location>
        <begin position="21"/>
        <end position="38"/>
    </location>
</feature>
<organism evidence="2 3">
    <name type="scientific">Actinoplanes octamycinicus</name>
    <dbReference type="NCBI Taxonomy" id="135948"/>
    <lineage>
        <taxon>Bacteria</taxon>
        <taxon>Bacillati</taxon>
        <taxon>Actinomycetota</taxon>
        <taxon>Actinomycetes</taxon>
        <taxon>Micromonosporales</taxon>
        <taxon>Micromonosporaceae</taxon>
        <taxon>Actinoplanes</taxon>
    </lineage>
</organism>
<name>A0A7W7H2I3_9ACTN</name>
<feature type="transmembrane region" description="Helical" evidence="1">
    <location>
        <begin position="202"/>
        <end position="217"/>
    </location>
</feature>
<keyword evidence="1" id="KW-1133">Transmembrane helix</keyword>
<feature type="transmembrane region" description="Helical" evidence="1">
    <location>
        <begin position="229"/>
        <end position="250"/>
    </location>
</feature>
<feature type="transmembrane region" description="Helical" evidence="1">
    <location>
        <begin position="85"/>
        <end position="106"/>
    </location>
</feature>
<reference evidence="2 3" key="1">
    <citation type="submission" date="2020-08" db="EMBL/GenBank/DDBJ databases">
        <title>Sequencing the genomes of 1000 actinobacteria strains.</title>
        <authorList>
            <person name="Klenk H.-P."/>
        </authorList>
    </citation>
    <scope>NUCLEOTIDE SEQUENCE [LARGE SCALE GENOMIC DNA]</scope>
    <source>
        <strain evidence="2 3">DSM 45809</strain>
    </source>
</reference>
<evidence type="ECO:0000313" key="3">
    <source>
        <dbReference type="Proteomes" id="UP000546162"/>
    </source>
</evidence>
<dbReference type="AlphaFoldDB" id="A0A7W7H2I3"/>
<proteinExistence type="predicted"/>
<keyword evidence="1" id="KW-0812">Transmembrane</keyword>
<feature type="transmembrane region" description="Helical" evidence="1">
    <location>
        <begin position="142"/>
        <end position="163"/>
    </location>
</feature>
<dbReference type="RefSeq" id="WP_221502050.1">
    <property type="nucleotide sequence ID" value="NZ_JACHNB010000001.1"/>
</dbReference>
<feature type="transmembrane region" description="Helical" evidence="1">
    <location>
        <begin position="303"/>
        <end position="321"/>
    </location>
</feature>
<feature type="transmembrane region" description="Helical" evidence="1">
    <location>
        <begin position="112"/>
        <end position="130"/>
    </location>
</feature>
<dbReference type="PANTHER" id="PTHR36840:SF1">
    <property type="entry name" value="BLL5714 PROTEIN"/>
    <property type="match status" value="1"/>
</dbReference>
<keyword evidence="1" id="KW-0472">Membrane</keyword>
<feature type="transmembrane region" description="Helical" evidence="1">
    <location>
        <begin position="276"/>
        <end position="297"/>
    </location>
</feature>
<gene>
    <name evidence="2" type="ORF">BJY16_006257</name>
</gene>
<protein>
    <submittedName>
        <fullName evidence="2">Low temperature requirement protein LtrA</fullName>
    </submittedName>
</protein>
<sequence>MRSAAAEPAMEPPQRPADDRAVGALELFFDLVFVYSMSQVTHLIEEHRSWAGFGHGVLALVAVWWAWVCYTWLTNTSAESGTLARTLIFLAMSAMLVASSCLVEAFGDKAAMFALALLTVRLLHVVLLIYSARRDARWRRAFLRLLPILLIGPGLVVLAATQQSPLREVLWLGAVLVDFGGPALFGMGSFHVRPGHFVERHGLMVIIALGESIYQMGRAATGDVRRADVLVAVVLGVLVSAAMWWAYFGLKHGAAARLRRAPAPERARLARDAYSYLHLPLIAGIIWYSLGVGEAIAHPDEPLQPLSGFGLCGGAALFYAGEVWYRWRDHHEIATDRLVTSVVLATLIPVAPAVPALRILAAVTAVSVAFVAWEVWRQPEIGGARPQPD</sequence>
<evidence type="ECO:0000313" key="2">
    <source>
        <dbReference type="EMBL" id="MBB4742798.1"/>
    </source>
</evidence>